<dbReference type="Proteomes" id="UP001172673">
    <property type="component" value="Unassembled WGS sequence"/>
</dbReference>
<feature type="chain" id="PRO_5041353560" description="PEBP-like protein" evidence="1">
    <location>
        <begin position="21"/>
        <end position="201"/>
    </location>
</feature>
<dbReference type="EMBL" id="JAPDRK010000004">
    <property type="protein sequence ID" value="KAJ9613416.1"/>
    <property type="molecule type" value="Genomic_DNA"/>
</dbReference>
<accession>A0AA39CMM0</accession>
<keyword evidence="3" id="KW-1185">Reference proteome</keyword>
<protein>
    <recommendedName>
        <fullName evidence="4">PEBP-like protein</fullName>
    </recommendedName>
</protein>
<dbReference type="GO" id="GO:0030414">
    <property type="term" value="F:peptidase inhibitor activity"/>
    <property type="evidence" value="ECO:0007669"/>
    <property type="project" value="TreeGrafter"/>
</dbReference>
<dbReference type="PANTHER" id="PTHR11362:SF78">
    <property type="entry name" value="PROTEASE INHIBITOR"/>
    <property type="match status" value="1"/>
</dbReference>
<dbReference type="CDD" id="cd00866">
    <property type="entry name" value="PEBP_euk"/>
    <property type="match status" value="1"/>
</dbReference>
<organism evidence="2 3">
    <name type="scientific">Cladophialophora chaetospira</name>
    <dbReference type="NCBI Taxonomy" id="386627"/>
    <lineage>
        <taxon>Eukaryota</taxon>
        <taxon>Fungi</taxon>
        <taxon>Dikarya</taxon>
        <taxon>Ascomycota</taxon>
        <taxon>Pezizomycotina</taxon>
        <taxon>Eurotiomycetes</taxon>
        <taxon>Chaetothyriomycetidae</taxon>
        <taxon>Chaetothyriales</taxon>
        <taxon>Herpotrichiellaceae</taxon>
        <taxon>Cladophialophora</taxon>
    </lineage>
</organism>
<evidence type="ECO:0008006" key="4">
    <source>
        <dbReference type="Google" id="ProtNLM"/>
    </source>
</evidence>
<name>A0AA39CMM0_9EURO</name>
<feature type="signal peptide" evidence="1">
    <location>
        <begin position="1"/>
        <end position="20"/>
    </location>
</feature>
<evidence type="ECO:0000256" key="1">
    <source>
        <dbReference type="SAM" id="SignalP"/>
    </source>
</evidence>
<gene>
    <name evidence="2" type="ORF">H2200_003358</name>
</gene>
<dbReference type="Pfam" id="PF01161">
    <property type="entry name" value="PBP"/>
    <property type="match status" value="1"/>
</dbReference>
<dbReference type="InterPro" id="IPR035810">
    <property type="entry name" value="PEBP_euk"/>
</dbReference>
<evidence type="ECO:0000313" key="2">
    <source>
        <dbReference type="EMBL" id="KAJ9613416.1"/>
    </source>
</evidence>
<dbReference type="GO" id="GO:0005543">
    <property type="term" value="F:phospholipid binding"/>
    <property type="evidence" value="ECO:0007669"/>
    <property type="project" value="TreeGrafter"/>
</dbReference>
<dbReference type="AlphaFoldDB" id="A0AA39CMM0"/>
<proteinExistence type="predicted"/>
<dbReference type="GO" id="GO:0046578">
    <property type="term" value="P:regulation of Ras protein signal transduction"/>
    <property type="evidence" value="ECO:0007669"/>
    <property type="project" value="TreeGrafter"/>
</dbReference>
<dbReference type="SUPFAM" id="SSF49777">
    <property type="entry name" value="PEBP-like"/>
    <property type="match status" value="1"/>
</dbReference>
<comment type="caution">
    <text evidence="2">The sequence shown here is derived from an EMBL/GenBank/DDBJ whole genome shotgun (WGS) entry which is preliminary data.</text>
</comment>
<sequence length="201" mass="22248">MKILTQSALLLTSLVYFVSGQTPPGFSALTNAPSTNRNLFVEFDNVIVTPGRLLDLDVPTTSPKASFPYHAAPKIHLVLMIDLDAPFADANRSFSPLLHWLQPSISATLWTIPDNYTDSKVPAIAPYIQAQPPIGSAPHRYVVLAFQQPQKHFSVPLGFLNYYDSSDVETRFRFSVATFIKEAGLKLVAANWFQVQNTLLA</sequence>
<dbReference type="PANTHER" id="PTHR11362">
    <property type="entry name" value="PHOSPHATIDYLETHANOLAMINE-BINDING PROTEIN"/>
    <property type="match status" value="1"/>
</dbReference>
<keyword evidence="1" id="KW-0732">Signal</keyword>
<reference evidence="2" key="1">
    <citation type="submission" date="2022-10" db="EMBL/GenBank/DDBJ databases">
        <title>Culturing micro-colonial fungi from biological soil crusts in the Mojave desert and describing Neophaeococcomyces mojavensis, and introducing the new genera and species Taxawa tesnikishii.</title>
        <authorList>
            <person name="Kurbessoian T."/>
            <person name="Stajich J.E."/>
        </authorList>
    </citation>
    <scope>NUCLEOTIDE SEQUENCE</scope>
    <source>
        <strain evidence="2">TK_41</strain>
    </source>
</reference>
<dbReference type="InterPro" id="IPR008914">
    <property type="entry name" value="PEBP"/>
</dbReference>
<dbReference type="Gene3D" id="3.90.280.10">
    <property type="entry name" value="PEBP-like"/>
    <property type="match status" value="1"/>
</dbReference>
<dbReference type="InterPro" id="IPR036610">
    <property type="entry name" value="PEBP-like_sf"/>
</dbReference>
<evidence type="ECO:0000313" key="3">
    <source>
        <dbReference type="Proteomes" id="UP001172673"/>
    </source>
</evidence>
<dbReference type="GO" id="GO:0030162">
    <property type="term" value="P:regulation of proteolysis"/>
    <property type="evidence" value="ECO:0007669"/>
    <property type="project" value="TreeGrafter"/>
</dbReference>